<dbReference type="Gene3D" id="1.20.5.110">
    <property type="match status" value="1"/>
</dbReference>
<dbReference type="GO" id="GO:0003735">
    <property type="term" value="F:structural constituent of ribosome"/>
    <property type="evidence" value="ECO:0007669"/>
    <property type="project" value="InterPro"/>
</dbReference>
<protein>
    <recommendedName>
        <fullName evidence="4">60S ribosomal protein L13</fullName>
    </recommendedName>
</protein>
<evidence type="ECO:0000313" key="5">
    <source>
        <dbReference type="EMBL" id="CDP36703.1"/>
    </source>
</evidence>
<evidence type="ECO:0000256" key="2">
    <source>
        <dbReference type="ARBA" id="ARBA00022980"/>
    </source>
</evidence>
<dbReference type="AlphaFoldDB" id="A0A060T711"/>
<reference evidence="5" key="2">
    <citation type="submission" date="2014-06" db="EMBL/GenBank/DDBJ databases">
        <title>The complete genome of Blastobotrys (Arxula) adeninivorans LS3 - a yeast of biotechnological interest.</title>
        <authorList>
            <person name="Kunze G."/>
            <person name="Gaillardin C."/>
            <person name="Czernicka M."/>
            <person name="Durrens P."/>
            <person name="Martin T."/>
            <person name="Boer E."/>
            <person name="Gabaldon T."/>
            <person name="Cruz J."/>
            <person name="Talla E."/>
            <person name="Marck C."/>
            <person name="Goffeau A."/>
            <person name="Barbe V."/>
            <person name="Baret P."/>
            <person name="Baronian K."/>
            <person name="Beier S."/>
            <person name="Bleykasten C."/>
            <person name="Bode R."/>
            <person name="Casaregola S."/>
            <person name="Despons L."/>
            <person name="Fairhead C."/>
            <person name="Giersberg M."/>
            <person name="Gierski P."/>
            <person name="Hahnel U."/>
            <person name="Hartmann A."/>
            <person name="Jankowska D."/>
            <person name="Jubin C."/>
            <person name="Jung P."/>
            <person name="Lafontaine I."/>
            <person name="Leh-Louis V."/>
            <person name="Lemaire M."/>
            <person name="Marcet-Houben M."/>
            <person name="Mascher M."/>
            <person name="Morel G."/>
            <person name="Richard G.-F."/>
            <person name="Riechen J."/>
            <person name="Sacerdot C."/>
            <person name="Sarkar A."/>
            <person name="Savel G."/>
            <person name="Schacherer J."/>
            <person name="Sherman D."/>
            <person name="Straub M.-L."/>
            <person name="Stein N."/>
            <person name="Thierry A."/>
            <person name="Trautwein-Schult A."/>
            <person name="Westhof E."/>
            <person name="Worch S."/>
            <person name="Dujon B."/>
            <person name="Souciet J.-L."/>
            <person name="Wincker P."/>
            <person name="Scholz U."/>
            <person name="Neuveglise N."/>
        </authorList>
    </citation>
    <scope>NUCLEOTIDE SEQUENCE</scope>
    <source>
        <strain evidence="5">LS3</strain>
    </source>
</reference>
<evidence type="ECO:0000256" key="4">
    <source>
        <dbReference type="RuleBase" id="RU000572"/>
    </source>
</evidence>
<dbReference type="EMBL" id="HG937692">
    <property type="protein sequence ID" value="CDP36703.1"/>
    <property type="molecule type" value="Genomic_DNA"/>
</dbReference>
<sequence>MAIGKNYPIIRNHFRKHWQERVRNHFDQPGKKVARRVARAKRAAAIAPRPLDLLRPVVRAPTLKYNRKTRAGRGFTLAEIKAAGLTRQYARTIGIAVDHRRQNRSVEGFDANVARLKEYLSKLIVFPRQAGKPKKGDASEADIKAATQVLSAAAAVPLPAQAPVVAGTAAVDASSDAFRTLRMARSNKRYAGIREKRAREKAEAEAEKKK</sequence>
<accession>A0A060T711</accession>
<name>A0A060T711_BLAAD</name>
<evidence type="ECO:0000256" key="3">
    <source>
        <dbReference type="ARBA" id="ARBA00023274"/>
    </source>
</evidence>
<organism evidence="5">
    <name type="scientific">Blastobotrys adeninivorans</name>
    <name type="common">Yeast</name>
    <name type="synonym">Arxula adeninivorans</name>
    <dbReference type="NCBI Taxonomy" id="409370"/>
    <lineage>
        <taxon>Eukaryota</taxon>
        <taxon>Fungi</taxon>
        <taxon>Dikarya</taxon>
        <taxon>Ascomycota</taxon>
        <taxon>Saccharomycotina</taxon>
        <taxon>Dipodascomycetes</taxon>
        <taxon>Dipodascales</taxon>
        <taxon>Trichomonascaceae</taxon>
        <taxon>Blastobotrys</taxon>
    </lineage>
</organism>
<comment type="similarity">
    <text evidence="1 4">Belongs to the eukaryotic ribosomal protein eL13 family.</text>
</comment>
<dbReference type="InterPro" id="IPR001380">
    <property type="entry name" value="Ribosomal_eL13"/>
</dbReference>
<keyword evidence="2 4" id="KW-0689">Ribosomal protein</keyword>
<evidence type="ECO:0000256" key="1">
    <source>
        <dbReference type="ARBA" id="ARBA00005640"/>
    </source>
</evidence>
<dbReference type="FunFam" id="1.20.5.110:FF:000003">
    <property type="entry name" value="60S ribosomal protein L13"/>
    <property type="match status" value="1"/>
</dbReference>
<reference evidence="5" key="1">
    <citation type="submission" date="2014-02" db="EMBL/GenBank/DDBJ databases">
        <authorList>
            <person name="Genoscope - CEA"/>
        </authorList>
    </citation>
    <scope>NUCLEOTIDE SEQUENCE</scope>
    <source>
        <strain evidence="5">LS3</strain>
    </source>
</reference>
<proteinExistence type="inferred from homology"/>
<dbReference type="PANTHER" id="PTHR11722">
    <property type="entry name" value="60S RIBOSOMAL PROTEIN L13"/>
    <property type="match status" value="1"/>
</dbReference>
<keyword evidence="3 4" id="KW-0687">Ribonucleoprotein</keyword>
<dbReference type="GO" id="GO:0006412">
    <property type="term" value="P:translation"/>
    <property type="evidence" value="ECO:0007669"/>
    <property type="project" value="InterPro"/>
</dbReference>
<dbReference type="Pfam" id="PF01294">
    <property type="entry name" value="Ribosomal_L13e"/>
    <property type="match status" value="1"/>
</dbReference>
<gene>
    <name evidence="5" type="ORF">GNLVRS02_ARAD1B19052g</name>
</gene>
<dbReference type="InterPro" id="IPR018256">
    <property type="entry name" value="Ribosomal_eL13_CS"/>
</dbReference>
<dbReference type="PROSITE" id="PS01104">
    <property type="entry name" value="RIBOSOMAL_L13E"/>
    <property type="match status" value="1"/>
</dbReference>
<dbReference type="PhylomeDB" id="A0A060T711"/>
<dbReference type="GO" id="GO:0022625">
    <property type="term" value="C:cytosolic large ribosomal subunit"/>
    <property type="evidence" value="ECO:0007669"/>
    <property type="project" value="TreeGrafter"/>
</dbReference>
<dbReference type="GO" id="GO:0003723">
    <property type="term" value="F:RNA binding"/>
    <property type="evidence" value="ECO:0007669"/>
    <property type="project" value="TreeGrafter"/>
</dbReference>
<dbReference type="HAMAP" id="MF_00499">
    <property type="entry name" value="Ribosomal_eL13"/>
    <property type="match status" value="1"/>
</dbReference>
<dbReference type="PANTHER" id="PTHR11722:SF0">
    <property type="entry name" value="LARGE RIBOSOMAL SUBUNIT PROTEIN EL13"/>
    <property type="match status" value="1"/>
</dbReference>